<gene>
    <name evidence="1" type="ORF">E4A49_08585</name>
</gene>
<dbReference type="EMBL" id="SPKT01000017">
    <property type="protein sequence ID" value="TFH98436.1"/>
    <property type="molecule type" value="Genomic_DNA"/>
</dbReference>
<name>A0ABY2JY68_9MICC</name>
<protein>
    <submittedName>
        <fullName evidence="1">Uncharacterized protein</fullName>
    </submittedName>
</protein>
<comment type="caution">
    <text evidence="1">The sequence shown here is derived from an EMBL/GenBank/DDBJ whole genome shotgun (WGS) entry which is preliminary data.</text>
</comment>
<organism evidence="1 2">
    <name type="scientific">Micrococcus lylae</name>
    <dbReference type="NCBI Taxonomy" id="1273"/>
    <lineage>
        <taxon>Bacteria</taxon>
        <taxon>Bacillati</taxon>
        <taxon>Actinomycetota</taxon>
        <taxon>Actinomycetes</taxon>
        <taxon>Micrococcales</taxon>
        <taxon>Micrococcaceae</taxon>
        <taxon>Micrococcus</taxon>
    </lineage>
</organism>
<dbReference type="RefSeq" id="WP_135103340.1">
    <property type="nucleotide sequence ID" value="NZ_SPKT01000017.1"/>
</dbReference>
<dbReference type="Proteomes" id="UP000297477">
    <property type="component" value="Unassembled WGS sequence"/>
</dbReference>
<keyword evidence="2" id="KW-1185">Reference proteome</keyword>
<evidence type="ECO:0000313" key="2">
    <source>
        <dbReference type="Proteomes" id="UP000297477"/>
    </source>
</evidence>
<evidence type="ECO:0000313" key="1">
    <source>
        <dbReference type="EMBL" id="TFH98436.1"/>
    </source>
</evidence>
<reference evidence="1 2" key="1">
    <citation type="submission" date="2019-03" db="EMBL/GenBank/DDBJ databases">
        <title>Reclassification of Micrococcus aloeverae and Micrococcus yunnanensis as later heterotypic synonyms of Micrococcus luteus.</title>
        <authorList>
            <person name="Huang C.-H."/>
        </authorList>
    </citation>
    <scope>NUCLEOTIDE SEQUENCE [LARGE SCALE GENOMIC DNA]</scope>
    <source>
        <strain evidence="1 2">BCRC 12151</strain>
    </source>
</reference>
<accession>A0ABY2JY68</accession>
<sequence>MEVRSEEKKTSTGRLPRPEVDFGASADFSAAVVPPAPAPVLVFLLAADVVVPLTFPPLTADESVEALFFAPVAEDVEVDVVPDAAAFSLDAVDAAGVFDLDGLDVEDLLDEDLVVDDFVDDEEERVPLDFFEDTVLPRVLSADFSDAAAAADVVRRRGVASFSSSEDTVCPVSSVGAAEDAGAVVSSASAVV</sequence>
<proteinExistence type="predicted"/>